<evidence type="ECO:0000313" key="5">
    <source>
        <dbReference type="RefSeq" id="XP_065659098.1"/>
    </source>
</evidence>
<evidence type="ECO:0000256" key="3">
    <source>
        <dbReference type="SAM" id="Phobius"/>
    </source>
</evidence>
<dbReference type="PANTHER" id="PTHR24366:SF159">
    <property type="entry name" value="CD180 MOLECULE"/>
    <property type="match status" value="1"/>
</dbReference>
<keyword evidence="3" id="KW-0472">Membrane</keyword>
<keyword evidence="3" id="KW-0812">Transmembrane</keyword>
<dbReference type="Proteomes" id="UP001652625">
    <property type="component" value="Chromosome 08"/>
</dbReference>
<dbReference type="InterPro" id="IPR001611">
    <property type="entry name" value="Leu-rich_rpt"/>
</dbReference>
<dbReference type="PANTHER" id="PTHR24366">
    <property type="entry name" value="IG(IMMUNOGLOBULIN) AND LRR(LEUCINE RICH REPEAT) DOMAINS"/>
    <property type="match status" value="1"/>
</dbReference>
<dbReference type="InterPro" id="IPR003591">
    <property type="entry name" value="Leu-rich_rpt_typical-subtyp"/>
</dbReference>
<reference evidence="5" key="1">
    <citation type="submission" date="2025-08" db="UniProtKB">
        <authorList>
            <consortium name="RefSeq"/>
        </authorList>
    </citation>
    <scope>IDENTIFICATION</scope>
</reference>
<dbReference type="SMART" id="SM00369">
    <property type="entry name" value="LRR_TYP"/>
    <property type="match status" value="7"/>
</dbReference>
<keyword evidence="4" id="KW-1185">Reference proteome</keyword>
<dbReference type="Pfam" id="PF13855">
    <property type="entry name" value="LRR_8"/>
    <property type="match status" value="2"/>
</dbReference>
<dbReference type="RefSeq" id="XP_065659098.1">
    <property type="nucleotide sequence ID" value="XM_065803026.1"/>
</dbReference>
<evidence type="ECO:0000256" key="1">
    <source>
        <dbReference type="ARBA" id="ARBA00022614"/>
    </source>
</evidence>
<keyword evidence="3" id="KW-1133">Transmembrane helix</keyword>
<proteinExistence type="predicted"/>
<organism evidence="4 5">
    <name type="scientific">Hydra vulgaris</name>
    <name type="common">Hydra</name>
    <name type="synonym">Hydra attenuata</name>
    <dbReference type="NCBI Taxonomy" id="6087"/>
    <lineage>
        <taxon>Eukaryota</taxon>
        <taxon>Metazoa</taxon>
        <taxon>Cnidaria</taxon>
        <taxon>Hydrozoa</taxon>
        <taxon>Hydroidolina</taxon>
        <taxon>Anthoathecata</taxon>
        <taxon>Aplanulata</taxon>
        <taxon>Hydridae</taxon>
        <taxon>Hydra</taxon>
    </lineage>
</organism>
<evidence type="ECO:0000256" key="2">
    <source>
        <dbReference type="ARBA" id="ARBA00022737"/>
    </source>
</evidence>
<sequence length="447" mass="51336">MLKSILMVINCIFFYELKFTQSCTMSKSSGLRMLKCSKMNLREFPKDIDNATEFLRLEKNFIEDIPKDFSNILPNLVKIDIAYNHIKTLEANVFSNFKKLNTIQLQDNKITTINNDIFKGLESTTMKLRLTNNSITTIHPNAFSRLYADTDLFLNINNISSLHPETFVDVRWMIHLDLDDNHLNTLPETLFQNQEKLLYLSLRKNSISSLSENTFIGLDSLENIDLSHNKLTSLPSQLFFKNNKLQIINLESNLLTRIPIKLPFSIIEVKLKDNPIVCDCELKAMLLNYQQPSILKDFDNIPCQNHANLTTKQVLQELFCETTTTTSKPILSSVSTLKITSSTENKNPHFESDLGWRTMLAIILSAVVLLVMVVLFIFLYRKCILKTGHQFYNVVQTSTMPRRKGSKKSQNQQGVSKSLDLDEIEQQKNEGWDGTSVAIYRKFEGVI</sequence>
<dbReference type="PROSITE" id="PS51450">
    <property type="entry name" value="LRR"/>
    <property type="match status" value="1"/>
</dbReference>
<gene>
    <name evidence="5" type="primary">LOC100212575</name>
</gene>
<dbReference type="SUPFAM" id="SSF52058">
    <property type="entry name" value="L domain-like"/>
    <property type="match status" value="1"/>
</dbReference>
<protein>
    <submittedName>
        <fullName evidence="5">Slit homolog 1 protein isoform X3</fullName>
    </submittedName>
</protein>
<dbReference type="InterPro" id="IPR032675">
    <property type="entry name" value="LRR_dom_sf"/>
</dbReference>
<feature type="transmembrane region" description="Helical" evidence="3">
    <location>
        <begin position="354"/>
        <end position="380"/>
    </location>
</feature>
<accession>A0ABM4CBQ3</accession>
<name>A0ABM4CBQ3_HYDVU</name>
<dbReference type="GeneID" id="100212575"/>
<dbReference type="Gene3D" id="3.80.10.10">
    <property type="entry name" value="Ribonuclease Inhibitor"/>
    <property type="match status" value="3"/>
</dbReference>
<dbReference type="Pfam" id="PF00560">
    <property type="entry name" value="LRR_1"/>
    <property type="match status" value="1"/>
</dbReference>
<keyword evidence="2" id="KW-0677">Repeat</keyword>
<evidence type="ECO:0000313" key="4">
    <source>
        <dbReference type="Proteomes" id="UP001652625"/>
    </source>
</evidence>
<keyword evidence="1" id="KW-0433">Leucine-rich repeat</keyword>